<feature type="transmembrane region" description="Helical" evidence="6">
    <location>
        <begin position="92"/>
        <end position="113"/>
    </location>
</feature>
<feature type="transmembrane region" description="Helical" evidence="6">
    <location>
        <begin position="157"/>
        <end position="179"/>
    </location>
</feature>
<evidence type="ECO:0000313" key="8">
    <source>
        <dbReference type="Proteomes" id="UP000295718"/>
    </source>
</evidence>
<feature type="transmembrane region" description="Helical" evidence="6">
    <location>
        <begin position="210"/>
        <end position="231"/>
    </location>
</feature>
<feature type="transmembrane region" description="Helical" evidence="6">
    <location>
        <begin position="12"/>
        <end position="35"/>
    </location>
</feature>
<evidence type="ECO:0000256" key="2">
    <source>
        <dbReference type="ARBA" id="ARBA00022475"/>
    </source>
</evidence>
<keyword evidence="3 6" id="KW-0812">Transmembrane</keyword>
<comment type="subcellular location">
    <subcellularLocation>
        <location evidence="1">Cell membrane</location>
        <topology evidence="1">Multi-pass membrane protein</topology>
    </subcellularLocation>
</comment>
<evidence type="ECO:0000256" key="1">
    <source>
        <dbReference type="ARBA" id="ARBA00004651"/>
    </source>
</evidence>
<feature type="transmembrane region" description="Helical" evidence="6">
    <location>
        <begin position="264"/>
        <end position="286"/>
    </location>
</feature>
<evidence type="ECO:0000313" key="7">
    <source>
        <dbReference type="EMBL" id="TCL56258.1"/>
    </source>
</evidence>
<protein>
    <submittedName>
        <fullName evidence="7">Ribose transport system permease protein/inositol transport system permease protein</fullName>
    </submittedName>
</protein>
<keyword evidence="8" id="KW-1185">Reference proteome</keyword>
<dbReference type="CDD" id="cd06579">
    <property type="entry name" value="TM_PBP1_transp_AraH_like"/>
    <property type="match status" value="1"/>
</dbReference>
<dbReference type="GO" id="GO:0005886">
    <property type="term" value="C:plasma membrane"/>
    <property type="evidence" value="ECO:0007669"/>
    <property type="project" value="UniProtKB-SubCell"/>
</dbReference>
<accession>A0A4R1QR38</accession>
<evidence type="ECO:0000256" key="5">
    <source>
        <dbReference type="ARBA" id="ARBA00023136"/>
    </source>
</evidence>
<dbReference type="Pfam" id="PF02653">
    <property type="entry name" value="BPD_transp_2"/>
    <property type="match status" value="1"/>
</dbReference>
<proteinExistence type="predicted"/>
<dbReference type="AlphaFoldDB" id="A0A4R1QR38"/>
<reference evidence="7 8" key="1">
    <citation type="submission" date="2019-03" db="EMBL/GenBank/DDBJ databases">
        <title>Genomic Encyclopedia of Type Strains, Phase IV (KMG-IV): sequencing the most valuable type-strain genomes for metagenomic binning, comparative biology and taxonomic classification.</title>
        <authorList>
            <person name="Goeker M."/>
        </authorList>
    </citation>
    <scope>NUCLEOTIDE SEQUENCE [LARGE SCALE GENOMIC DNA]</scope>
    <source>
        <strain evidence="7 8">DSM 100556</strain>
    </source>
</reference>
<evidence type="ECO:0000256" key="4">
    <source>
        <dbReference type="ARBA" id="ARBA00022989"/>
    </source>
</evidence>
<dbReference type="InterPro" id="IPR001851">
    <property type="entry name" value="ABC_transp_permease"/>
</dbReference>
<dbReference type="GO" id="GO:0022857">
    <property type="term" value="F:transmembrane transporter activity"/>
    <property type="evidence" value="ECO:0007669"/>
    <property type="project" value="InterPro"/>
</dbReference>
<dbReference type="PANTHER" id="PTHR32196">
    <property type="entry name" value="ABC TRANSPORTER PERMEASE PROTEIN YPHD-RELATED-RELATED"/>
    <property type="match status" value="1"/>
</dbReference>
<dbReference type="RefSeq" id="WP_031389268.1">
    <property type="nucleotide sequence ID" value="NZ_JPNB01000001.1"/>
</dbReference>
<comment type="caution">
    <text evidence="7">The sequence shown here is derived from an EMBL/GenBank/DDBJ whole genome shotgun (WGS) entry which is preliminary data.</text>
</comment>
<evidence type="ECO:0000256" key="6">
    <source>
        <dbReference type="SAM" id="Phobius"/>
    </source>
</evidence>
<dbReference type="STRING" id="1469948.GCA_000732725_00503"/>
<name>A0A4R1QR38_9FIRM</name>
<gene>
    <name evidence="7" type="ORF">EDD76_11286</name>
</gene>
<dbReference type="EMBL" id="SLUO01000012">
    <property type="protein sequence ID" value="TCL56258.1"/>
    <property type="molecule type" value="Genomic_DNA"/>
</dbReference>
<feature type="transmembrane region" description="Helical" evidence="6">
    <location>
        <begin position="120"/>
        <end position="137"/>
    </location>
</feature>
<keyword evidence="2" id="KW-1003">Cell membrane</keyword>
<sequence>MKEKVIKILKKYTIILVLIGLILFFSIINPVFFSLTNFTNIFVQQSYVIIAAIGLAFVMISGGMDLSVGYQMSLVGVITAVSMMWLNLPVLFSVLIGLAMGVLLGIINGVAAVKLKVHPLIITLGTMTIFQGTSYIISNSNPIFGLPDSFKFLGQGYVGPIPFSVIAMVIVAFFASFVLNKTYFGRYVYALGSNEEAAHLAGVNTKKIKICVFMICGFFVALSAIILVGRAGSATSATGVGTEFTCMTAAVLGGISFKGGSGKVWGVITGVLILGVLSSGMQIIGLGTYPQYIAKGIVLLAAVGFDNYQKNTKIKKTEKAVEA</sequence>
<feature type="transmembrane region" description="Helical" evidence="6">
    <location>
        <begin position="68"/>
        <end position="86"/>
    </location>
</feature>
<evidence type="ECO:0000256" key="3">
    <source>
        <dbReference type="ARBA" id="ARBA00022692"/>
    </source>
</evidence>
<organism evidence="7 8">
    <name type="scientific">Kineothrix alysoides</name>
    <dbReference type="NCBI Taxonomy" id="1469948"/>
    <lineage>
        <taxon>Bacteria</taxon>
        <taxon>Bacillati</taxon>
        <taxon>Bacillota</taxon>
        <taxon>Clostridia</taxon>
        <taxon>Lachnospirales</taxon>
        <taxon>Lachnospiraceae</taxon>
        <taxon>Kineothrix</taxon>
    </lineage>
</organism>
<keyword evidence="5 6" id="KW-0472">Membrane</keyword>
<keyword evidence="4 6" id="KW-1133">Transmembrane helix</keyword>
<dbReference type="Proteomes" id="UP000295718">
    <property type="component" value="Unassembled WGS sequence"/>
</dbReference>
<feature type="transmembrane region" description="Helical" evidence="6">
    <location>
        <begin position="41"/>
        <end position="61"/>
    </location>
</feature>